<feature type="transmembrane region" description="Helical" evidence="5">
    <location>
        <begin position="229"/>
        <end position="248"/>
    </location>
</feature>
<comment type="subcellular location">
    <subcellularLocation>
        <location evidence="1">Cell membrane</location>
        <topology evidence="1">Multi-pass membrane protein</topology>
    </subcellularLocation>
</comment>
<dbReference type="Proteomes" id="UP000632322">
    <property type="component" value="Unassembled WGS sequence"/>
</dbReference>
<dbReference type="InterPro" id="IPR045863">
    <property type="entry name" value="CorA_TM1_TM2"/>
</dbReference>
<sequence>MIVIDSIEALREHTADRRCVLATPEDRELTDEASKVLDLKLHGTHHPGPRRPMAAVVDDQISLVLQVLDEDRAHHALQLHARERGLLVIGEKKALDSIAGKIPADAGDTWTVLVELILIVARRCEEALDEIDDRCQELEAQSVGYASSPRRRTMGRLRAELFRIGETQAAQQRLLSNEEELAQSLGEDHQRLLARASAAFGANQSMTTRLYAMLGDILNEQDSVVSERLTLVATIFLPLTLATGFFGMNFQWMLDRLGSLPAFIVFGLVIPGLLTVATLVFIRRLTRSS</sequence>
<feature type="transmembrane region" description="Helical" evidence="5">
    <location>
        <begin position="260"/>
        <end position="282"/>
    </location>
</feature>
<dbReference type="EMBL" id="BMJG01000013">
    <property type="protein sequence ID" value="GGC45720.1"/>
    <property type="molecule type" value="Genomic_DNA"/>
</dbReference>
<dbReference type="PANTHER" id="PTHR46494">
    <property type="entry name" value="CORA FAMILY METAL ION TRANSPORTER (EUROFUNG)"/>
    <property type="match status" value="1"/>
</dbReference>
<keyword evidence="4 5" id="KW-0472">Membrane</keyword>
<accession>A0ABQ1MSQ8</accession>
<gene>
    <name evidence="6" type="ORF">GCM10010974_30010</name>
</gene>
<evidence type="ECO:0000256" key="3">
    <source>
        <dbReference type="ARBA" id="ARBA00022989"/>
    </source>
</evidence>
<keyword evidence="2 5" id="KW-0812">Transmembrane</keyword>
<dbReference type="InterPro" id="IPR002523">
    <property type="entry name" value="MgTranspt_CorA/ZnTranspt_ZntB"/>
</dbReference>
<dbReference type="Gene3D" id="1.20.58.340">
    <property type="entry name" value="Magnesium transport protein CorA, transmembrane region"/>
    <property type="match status" value="1"/>
</dbReference>
<name>A0ABQ1MSQ8_9MICO</name>
<dbReference type="SUPFAM" id="SSF144083">
    <property type="entry name" value="Magnesium transport protein CorA, transmembrane region"/>
    <property type="match status" value="1"/>
</dbReference>
<evidence type="ECO:0000313" key="6">
    <source>
        <dbReference type="EMBL" id="GGC45720.1"/>
    </source>
</evidence>
<protein>
    <recommendedName>
        <fullName evidence="8">Magnesium transporter CorA</fullName>
    </recommendedName>
</protein>
<evidence type="ECO:0000256" key="1">
    <source>
        <dbReference type="ARBA" id="ARBA00004651"/>
    </source>
</evidence>
<evidence type="ECO:0000256" key="2">
    <source>
        <dbReference type="ARBA" id="ARBA00022692"/>
    </source>
</evidence>
<dbReference type="Pfam" id="PF01544">
    <property type="entry name" value="CorA"/>
    <property type="match status" value="1"/>
</dbReference>
<evidence type="ECO:0008006" key="8">
    <source>
        <dbReference type="Google" id="ProtNLM"/>
    </source>
</evidence>
<evidence type="ECO:0000313" key="7">
    <source>
        <dbReference type="Proteomes" id="UP000632322"/>
    </source>
</evidence>
<evidence type="ECO:0000256" key="5">
    <source>
        <dbReference type="SAM" id="Phobius"/>
    </source>
</evidence>
<proteinExistence type="predicted"/>
<evidence type="ECO:0000256" key="4">
    <source>
        <dbReference type="ARBA" id="ARBA00023136"/>
    </source>
</evidence>
<organism evidence="6 7">
    <name type="scientific">Brevibacterium sediminis</name>
    <dbReference type="NCBI Taxonomy" id="1857024"/>
    <lineage>
        <taxon>Bacteria</taxon>
        <taxon>Bacillati</taxon>
        <taxon>Actinomycetota</taxon>
        <taxon>Actinomycetes</taxon>
        <taxon>Micrococcales</taxon>
        <taxon>Brevibacteriaceae</taxon>
        <taxon>Brevibacterium</taxon>
    </lineage>
</organism>
<reference evidence="7" key="1">
    <citation type="journal article" date="2019" name="Int. J. Syst. Evol. Microbiol.">
        <title>The Global Catalogue of Microorganisms (GCM) 10K type strain sequencing project: providing services to taxonomists for standard genome sequencing and annotation.</title>
        <authorList>
            <consortium name="The Broad Institute Genomics Platform"/>
            <consortium name="The Broad Institute Genome Sequencing Center for Infectious Disease"/>
            <person name="Wu L."/>
            <person name="Ma J."/>
        </authorList>
    </citation>
    <scope>NUCLEOTIDE SEQUENCE [LARGE SCALE GENOMIC DNA]</scope>
    <source>
        <strain evidence="7">CGMCC 1.15472</strain>
    </source>
</reference>
<keyword evidence="7" id="KW-1185">Reference proteome</keyword>
<dbReference type="PANTHER" id="PTHR46494:SF3">
    <property type="entry name" value="ZINC TRANSPORT PROTEIN ZNTB"/>
    <property type="match status" value="1"/>
</dbReference>
<keyword evidence="3 5" id="KW-1133">Transmembrane helix</keyword>
<comment type="caution">
    <text evidence="6">The sequence shown here is derived from an EMBL/GenBank/DDBJ whole genome shotgun (WGS) entry which is preliminary data.</text>
</comment>